<keyword evidence="12" id="KW-1185">Reference proteome</keyword>
<feature type="domain" description="ABC transmembrane type-1" evidence="9">
    <location>
        <begin position="158"/>
        <end position="437"/>
    </location>
</feature>
<feature type="transmembrane region" description="Helical" evidence="7">
    <location>
        <begin position="393"/>
        <end position="417"/>
    </location>
</feature>
<dbReference type="InterPro" id="IPR003439">
    <property type="entry name" value="ABC_transporter-like_ATP-bd"/>
</dbReference>
<dbReference type="InterPro" id="IPR036640">
    <property type="entry name" value="ABC1_TM_sf"/>
</dbReference>
<dbReference type="InterPro" id="IPR027417">
    <property type="entry name" value="P-loop_NTPase"/>
</dbReference>
<dbReference type="Pfam" id="PF00664">
    <property type="entry name" value="ABC_membrane"/>
    <property type="match status" value="1"/>
</dbReference>
<dbReference type="PROSITE" id="PS00211">
    <property type="entry name" value="ABC_TRANSPORTER_1"/>
    <property type="match status" value="1"/>
</dbReference>
<evidence type="ECO:0000256" key="1">
    <source>
        <dbReference type="ARBA" id="ARBA00004651"/>
    </source>
</evidence>
<dbReference type="PROSITE" id="PS50929">
    <property type="entry name" value="ABC_TM1F"/>
    <property type="match status" value="1"/>
</dbReference>
<dbReference type="Gene3D" id="1.20.1560.10">
    <property type="entry name" value="ABC transporter type 1, transmembrane domain"/>
    <property type="match status" value="1"/>
</dbReference>
<dbReference type="CDD" id="cd18567">
    <property type="entry name" value="ABC_6TM_CvaB_RaxB_like"/>
    <property type="match status" value="1"/>
</dbReference>
<feature type="domain" description="ABC transporter" evidence="8">
    <location>
        <begin position="469"/>
        <end position="694"/>
    </location>
</feature>
<evidence type="ECO:0000259" key="9">
    <source>
        <dbReference type="PROSITE" id="PS50929"/>
    </source>
</evidence>
<evidence type="ECO:0000256" key="5">
    <source>
        <dbReference type="ARBA" id="ARBA00022989"/>
    </source>
</evidence>
<keyword evidence="3" id="KW-0547">Nucleotide-binding</keyword>
<dbReference type="InterPro" id="IPR039421">
    <property type="entry name" value="Type_1_exporter"/>
</dbReference>
<comment type="caution">
    <text evidence="11">The sequence shown here is derived from an EMBL/GenBank/DDBJ whole genome shotgun (WGS) entry which is preliminary data.</text>
</comment>
<evidence type="ECO:0000259" key="10">
    <source>
        <dbReference type="PROSITE" id="PS50990"/>
    </source>
</evidence>
<dbReference type="PROSITE" id="PS50990">
    <property type="entry name" value="PEPTIDASE_C39"/>
    <property type="match status" value="1"/>
</dbReference>
<reference evidence="11" key="1">
    <citation type="submission" date="2022-07" db="EMBL/GenBank/DDBJ databases">
        <title>Tahibacter sp., a new gammaproteobacterium isolated from the silt sample collected at pig farm.</title>
        <authorList>
            <person name="Chen H."/>
        </authorList>
    </citation>
    <scope>NUCLEOTIDE SEQUENCE</scope>
    <source>
        <strain evidence="11">P2K</strain>
    </source>
</reference>
<dbReference type="SUPFAM" id="SSF52540">
    <property type="entry name" value="P-loop containing nucleoside triphosphate hydrolases"/>
    <property type="match status" value="1"/>
</dbReference>
<feature type="transmembrane region" description="Helical" evidence="7">
    <location>
        <begin position="294"/>
        <end position="312"/>
    </location>
</feature>
<keyword evidence="6 7" id="KW-0472">Membrane</keyword>
<evidence type="ECO:0000256" key="2">
    <source>
        <dbReference type="ARBA" id="ARBA00022692"/>
    </source>
</evidence>
<dbReference type="InterPro" id="IPR003593">
    <property type="entry name" value="AAA+_ATPase"/>
</dbReference>
<protein>
    <submittedName>
        <fullName evidence="11">Peptidase domain-containing ABC transporter</fullName>
    </submittedName>
</protein>
<dbReference type="Pfam" id="PF00005">
    <property type="entry name" value="ABC_tran"/>
    <property type="match status" value="1"/>
</dbReference>
<dbReference type="SUPFAM" id="SSF90123">
    <property type="entry name" value="ABC transporter transmembrane region"/>
    <property type="match status" value="1"/>
</dbReference>
<dbReference type="Proteomes" id="UP001165498">
    <property type="component" value="Unassembled WGS sequence"/>
</dbReference>
<dbReference type="PANTHER" id="PTHR24221">
    <property type="entry name" value="ATP-BINDING CASSETTE SUB-FAMILY B"/>
    <property type="match status" value="1"/>
</dbReference>
<accession>A0ABT1QVM9</accession>
<dbReference type="InterPro" id="IPR005074">
    <property type="entry name" value="Peptidase_C39"/>
</dbReference>
<dbReference type="Gene3D" id="3.40.50.300">
    <property type="entry name" value="P-loop containing nucleotide triphosphate hydrolases"/>
    <property type="match status" value="1"/>
</dbReference>
<keyword evidence="4" id="KW-0067">ATP-binding</keyword>
<feature type="transmembrane region" description="Helical" evidence="7">
    <location>
        <begin position="191"/>
        <end position="212"/>
    </location>
</feature>
<dbReference type="PANTHER" id="PTHR24221:SF606">
    <property type="entry name" value="COLICIN V SECRETION-PROCESSING ATP-BINDING PROTEIN"/>
    <property type="match status" value="1"/>
</dbReference>
<comment type="subcellular location">
    <subcellularLocation>
        <location evidence="1">Cell membrane</location>
        <topology evidence="1">Multi-pass membrane protein</topology>
    </subcellularLocation>
</comment>
<sequence>MSRIQAEAAECGLACIAIVAAAHGQHIGLAELRQRFPLSLRGARLNQVIHIAHQIGLESRPVRVELDGLRQLRLPCILHWDLNHFVVLERAGAKCCVIQDPAVGERRLGWSELSRHFTGIAVELSPGAEFAPRRAAPGISLRQLIGPVRRWGQAVAQILLASLALQCFVTLAPFYLQLVVDQVLVSAERDLLVVLGMGFGLLLLLQTGVSVLRGWSVIHLSAQLGVQWISNVFAHLLRLPLDFFEKRHLGDINSRLGSVQVIQKTLTTSFVEAVIDGLMALLTLALMLVYSRTLALVTIIAAACYLAIRLVGSQQMRQRVERQLAAGARQQTHLLESLRGVQSLKIAGLEPLRAAAFRNLSVEVANQDARLARLSLLFGNAGQLVFGAERIAVIWLGAALALDNVFSVGMLIAYLSYKEQFTARVGSLIDKAVEFRMLRVHAERLADIVLAEPEHTGAAADVGPGDTRIVLNNVSFRYSDGEPWILRHCNLVIEPGESVALTGASGCGKTTLVKLMLGLLRPQEGSITLGGLDVHGPAARSVRTRIGAVMQEDQLFAGNIADNISLFDPDVDMARVEAAARKAAIHAEIAAMPMSYQSLIGDMGSALSGGQKQRVILARALYREPSLLFLDEATSHLDLAGERCVNEAVRGLSLTKVIVAHRPETIASAGRVVVLEQGSIVPEKPAAARLAAGRGA</sequence>
<dbReference type="EMBL" id="JANFQO010000016">
    <property type="protein sequence ID" value="MCQ4166351.1"/>
    <property type="molecule type" value="Genomic_DNA"/>
</dbReference>
<evidence type="ECO:0000256" key="4">
    <source>
        <dbReference type="ARBA" id="ARBA00022840"/>
    </source>
</evidence>
<evidence type="ECO:0000256" key="3">
    <source>
        <dbReference type="ARBA" id="ARBA00022741"/>
    </source>
</evidence>
<keyword evidence="2 7" id="KW-0812">Transmembrane</keyword>
<feature type="domain" description="Peptidase C39" evidence="10">
    <location>
        <begin position="5"/>
        <end position="124"/>
    </location>
</feature>
<dbReference type="Gene3D" id="3.90.70.10">
    <property type="entry name" value="Cysteine proteinases"/>
    <property type="match status" value="1"/>
</dbReference>
<feature type="transmembrane region" description="Helical" evidence="7">
    <location>
        <begin position="158"/>
        <end position="179"/>
    </location>
</feature>
<dbReference type="InterPro" id="IPR017871">
    <property type="entry name" value="ABC_transporter-like_CS"/>
</dbReference>
<proteinExistence type="predicted"/>
<gene>
    <name evidence="11" type="ORF">NM961_16655</name>
</gene>
<dbReference type="Pfam" id="PF03412">
    <property type="entry name" value="Peptidase_C39"/>
    <property type="match status" value="1"/>
</dbReference>
<organism evidence="11 12">
    <name type="scientific">Tahibacter harae</name>
    <dbReference type="NCBI Taxonomy" id="2963937"/>
    <lineage>
        <taxon>Bacteria</taxon>
        <taxon>Pseudomonadati</taxon>
        <taxon>Pseudomonadota</taxon>
        <taxon>Gammaproteobacteria</taxon>
        <taxon>Lysobacterales</taxon>
        <taxon>Rhodanobacteraceae</taxon>
        <taxon>Tahibacter</taxon>
    </lineage>
</organism>
<evidence type="ECO:0000259" key="8">
    <source>
        <dbReference type="PROSITE" id="PS50893"/>
    </source>
</evidence>
<dbReference type="RefSeq" id="WP_255915541.1">
    <property type="nucleotide sequence ID" value="NZ_JANFQO010000016.1"/>
</dbReference>
<dbReference type="PROSITE" id="PS50893">
    <property type="entry name" value="ABC_TRANSPORTER_2"/>
    <property type="match status" value="1"/>
</dbReference>
<name>A0ABT1QVM9_9GAMM</name>
<dbReference type="SMART" id="SM00382">
    <property type="entry name" value="AAA"/>
    <property type="match status" value="1"/>
</dbReference>
<evidence type="ECO:0000313" key="12">
    <source>
        <dbReference type="Proteomes" id="UP001165498"/>
    </source>
</evidence>
<evidence type="ECO:0000313" key="11">
    <source>
        <dbReference type="EMBL" id="MCQ4166351.1"/>
    </source>
</evidence>
<keyword evidence="5 7" id="KW-1133">Transmembrane helix</keyword>
<dbReference type="InterPro" id="IPR011527">
    <property type="entry name" value="ABC1_TM_dom"/>
</dbReference>
<evidence type="ECO:0000256" key="7">
    <source>
        <dbReference type="SAM" id="Phobius"/>
    </source>
</evidence>
<feature type="transmembrane region" description="Helical" evidence="7">
    <location>
        <begin position="265"/>
        <end position="288"/>
    </location>
</feature>
<evidence type="ECO:0000256" key="6">
    <source>
        <dbReference type="ARBA" id="ARBA00023136"/>
    </source>
</evidence>